<dbReference type="EMBL" id="BMYK01000052">
    <property type="protein sequence ID" value="GHD04664.1"/>
    <property type="molecule type" value="Genomic_DNA"/>
</dbReference>
<evidence type="ECO:0000313" key="1">
    <source>
        <dbReference type="EMBL" id="GHD04664.1"/>
    </source>
</evidence>
<accession>A0ABQ3GGU2</accession>
<name>A0ABQ3GGU2_9BURK</name>
<dbReference type="Pfam" id="PF19800">
    <property type="entry name" value="DUF6283"/>
    <property type="match status" value="1"/>
</dbReference>
<dbReference type="Proteomes" id="UP000626210">
    <property type="component" value="Unassembled WGS sequence"/>
</dbReference>
<proteinExistence type="predicted"/>
<evidence type="ECO:0000313" key="2">
    <source>
        <dbReference type="Proteomes" id="UP000626210"/>
    </source>
</evidence>
<dbReference type="InterPro" id="IPR046250">
    <property type="entry name" value="DUF6283"/>
</dbReference>
<reference evidence="2" key="1">
    <citation type="journal article" date="2019" name="Int. J. Syst. Evol. Microbiol.">
        <title>The Global Catalogue of Microorganisms (GCM) 10K type strain sequencing project: providing services to taxonomists for standard genome sequencing and annotation.</title>
        <authorList>
            <consortium name="The Broad Institute Genomics Platform"/>
            <consortium name="The Broad Institute Genome Sequencing Center for Infectious Disease"/>
            <person name="Wu L."/>
            <person name="Ma J."/>
        </authorList>
    </citation>
    <scope>NUCLEOTIDE SEQUENCE [LARGE SCALE GENOMIC DNA]</scope>
    <source>
        <strain evidence="2">KCTC 23314</strain>
    </source>
</reference>
<dbReference type="RefSeq" id="WP_189691073.1">
    <property type="nucleotide sequence ID" value="NZ_BMYK01000052.1"/>
</dbReference>
<keyword evidence="2" id="KW-1185">Reference proteome</keyword>
<protein>
    <submittedName>
        <fullName evidence="1">Uncharacterized protein</fullName>
    </submittedName>
</protein>
<comment type="caution">
    <text evidence="1">The sequence shown here is derived from an EMBL/GenBank/DDBJ whole genome shotgun (WGS) entry which is preliminary data.</text>
</comment>
<gene>
    <name evidence="1" type="ORF">GCM10007320_65700</name>
</gene>
<organism evidence="1 2">
    <name type="scientific">Pseudorhodoferax aquiterrae</name>
    <dbReference type="NCBI Taxonomy" id="747304"/>
    <lineage>
        <taxon>Bacteria</taxon>
        <taxon>Pseudomonadati</taxon>
        <taxon>Pseudomonadota</taxon>
        <taxon>Betaproteobacteria</taxon>
        <taxon>Burkholderiales</taxon>
        <taxon>Comamonadaceae</taxon>
    </lineage>
</organism>
<sequence length="119" mass="13218">MTNWKLKRTAQCEKCPWRVDVDPHDIPDGYCETKHQALVETIAEPGALPVPGAPLRAMACHETDEAHCVGWVNHQLGIGNNIALRLRMDSCLNIDKLRLRGKQHPSFEATLPGKPTESA</sequence>